<feature type="compositionally biased region" description="Gly residues" evidence="1">
    <location>
        <begin position="56"/>
        <end position="66"/>
    </location>
</feature>
<organism evidence="2 3">
    <name type="scientific">Thalassiosira oceanica</name>
    <name type="common">Marine diatom</name>
    <dbReference type="NCBI Taxonomy" id="159749"/>
    <lineage>
        <taxon>Eukaryota</taxon>
        <taxon>Sar</taxon>
        <taxon>Stramenopiles</taxon>
        <taxon>Ochrophyta</taxon>
        <taxon>Bacillariophyta</taxon>
        <taxon>Coscinodiscophyceae</taxon>
        <taxon>Thalassiosirophycidae</taxon>
        <taxon>Thalassiosirales</taxon>
        <taxon>Thalassiosiraceae</taxon>
        <taxon>Thalassiosira</taxon>
    </lineage>
</organism>
<dbReference type="AlphaFoldDB" id="K0T7W0"/>
<keyword evidence="3" id="KW-1185">Reference proteome</keyword>
<comment type="caution">
    <text evidence="2">The sequence shown here is derived from an EMBL/GenBank/DDBJ whole genome shotgun (WGS) entry which is preliminary data.</text>
</comment>
<reference evidence="2 3" key="1">
    <citation type="journal article" date="2012" name="Genome Biol.">
        <title>Genome and low-iron response of an oceanic diatom adapted to chronic iron limitation.</title>
        <authorList>
            <person name="Lommer M."/>
            <person name="Specht M."/>
            <person name="Roy A.S."/>
            <person name="Kraemer L."/>
            <person name="Andreson R."/>
            <person name="Gutowska M.A."/>
            <person name="Wolf J."/>
            <person name="Bergner S.V."/>
            <person name="Schilhabel M.B."/>
            <person name="Klostermeier U.C."/>
            <person name="Beiko R.G."/>
            <person name="Rosenstiel P."/>
            <person name="Hippler M."/>
            <person name="Laroche J."/>
        </authorList>
    </citation>
    <scope>NUCLEOTIDE SEQUENCE [LARGE SCALE GENOMIC DNA]</scope>
    <source>
        <strain evidence="2 3">CCMP1005</strain>
    </source>
</reference>
<feature type="region of interest" description="Disordered" evidence="1">
    <location>
        <begin position="1"/>
        <end position="24"/>
    </location>
</feature>
<feature type="region of interest" description="Disordered" evidence="1">
    <location>
        <begin position="39"/>
        <end position="111"/>
    </location>
</feature>
<evidence type="ECO:0000313" key="3">
    <source>
        <dbReference type="Proteomes" id="UP000266841"/>
    </source>
</evidence>
<dbReference type="EMBL" id="AGNL01010076">
    <property type="protein sequence ID" value="EJK69436.1"/>
    <property type="molecule type" value="Genomic_DNA"/>
</dbReference>
<evidence type="ECO:0000256" key="1">
    <source>
        <dbReference type="SAM" id="MobiDB-lite"/>
    </source>
</evidence>
<feature type="region of interest" description="Disordered" evidence="1">
    <location>
        <begin position="139"/>
        <end position="163"/>
    </location>
</feature>
<dbReference type="Proteomes" id="UP000266841">
    <property type="component" value="Unassembled WGS sequence"/>
</dbReference>
<feature type="compositionally biased region" description="Basic and acidic residues" evidence="1">
    <location>
        <begin position="96"/>
        <end position="109"/>
    </location>
</feature>
<proteinExistence type="predicted"/>
<gene>
    <name evidence="2" type="ORF">THAOC_09312</name>
</gene>
<protein>
    <submittedName>
        <fullName evidence="2">Uncharacterized protein</fullName>
    </submittedName>
</protein>
<sequence length="163" mass="16208">MPLFLSTAAGDPPPSSPSSVPEAVQLHSDLLVDFASRRTVDLGGRRGPPTTAAAASGGGADGGGDASAGDDGSGSRRHSALTYQAVQTRGDGAADSGDRTGADVNRNGRPDLGVWDCRVRPSTASASAALLRRVVVDRAGPRGADGECEAAAGEGGSEDPKGR</sequence>
<evidence type="ECO:0000313" key="2">
    <source>
        <dbReference type="EMBL" id="EJK69436.1"/>
    </source>
</evidence>
<name>K0T7W0_THAOC</name>
<accession>K0T7W0</accession>